<dbReference type="InterPro" id="IPR001672">
    <property type="entry name" value="G6P_Isomerase"/>
</dbReference>
<dbReference type="AlphaFoldDB" id="A0A8C1G8R3"/>
<accession>A0A8C1G8R3</accession>
<dbReference type="SUPFAM" id="SSF53697">
    <property type="entry name" value="SIS domain"/>
    <property type="match status" value="1"/>
</dbReference>
<evidence type="ECO:0000313" key="1">
    <source>
        <dbReference type="Ensembl" id="ENSCCRP00010005635.1"/>
    </source>
</evidence>
<sequence>MGLTSNPNFQNLEKWFKSNAASLNMRQMFEADKNQFQKFRYFMSGGVEASRDQMFSGEQIHFTEGRAVLHVALSNRSNTFINVDGKDVMPEVNKALEKMKVFCHVSPKVKYFRIDPENMFEFWDVSVVVLDLLHKPLNLHLWQDTHFRTAPVDQNAPMLLTLLDIWYISVFQVETHWLLPYDQYMHCFAAYFQQGDMESNGKYITTEGNRLNYHTGPIVWEEPGTNGQHAFYQLIHQGTRMVPADFLIPAQSQHPIRNNLHHKILVTNFLAQTEALMKGKTTEEAKKELEAGGLSGEKLERILTQNTLHPTALTKSAVCSMYSMHSMQIFDIHYFDQSNWSFRISAEVTSHDSSTNDLINFLKKNFA</sequence>
<reference evidence="1" key="2">
    <citation type="submission" date="2025-09" db="UniProtKB">
        <authorList>
            <consortium name="Ensembl"/>
        </authorList>
    </citation>
    <scope>IDENTIFICATION</scope>
</reference>
<dbReference type="Ensembl" id="ENSCCRT00010006094.1">
    <property type="protein sequence ID" value="ENSCCRP00010005635.1"/>
    <property type="gene ID" value="ENSCCRG00010002232.1"/>
</dbReference>
<dbReference type="Gene3D" id="3.40.50.10490">
    <property type="entry name" value="Glucose-6-phosphate isomerase like protein, domain 1"/>
    <property type="match status" value="1"/>
</dbReference>
<dbReference type="PANTHER" id="PTHR11469">
    <property type="entry name" value="GLUCOSE-6-PHOSPHATE ISOMERASE"/>
    <property type="match status" value="1"/>
</dbReference>
<dbReference type="Pfam" id="PF00342">
    <property type="entry name" value="PGI"/>
    <property type="match status" value="2"/>
</dbReference>
<dbReference type="CDD" id="cd05016">
    <property type="entry name" value="SIS_PGI_2"/>
    <property type="match status" value="1"/>
</dbReference>
<dbReference type="PANTHER" id="PTHR11469:SF3">
    <property type="entry name" value="GLUCOSE-6-PHOSPHATE ISOMERASE"/>
    <property type="match status" value="1"/>
</dbReference>
<dbReference type="InterPro" id="IPR046348">
    <property type="entry name" value="SIS_dom_sf"/>
</dbReference>
<dbReference type="Proteomes" id="UP000694427">
    <property type="component" value="Unplaced"/>
</dbReference>
<protein>
    <submittedName>
        <fullName evidence="1">Glucose-6-phosphate isomerase b</fullName>
    </submittedName>
</protein>
<dbReference type="InterPro" id="IPR035482">
    <property type="entry name" value="SIS_PGI_2"/>
</dbReference>
<proteinExistence type="predicted"/>
<dbReference type="GO" id="GO:0004347">
    <property type="term" value="F:glucose-6-phosphate isomerase activity"/>
    <property type="evidence" value="ECO:0007669"/>
    <property type="project" value="InterPro"/>
</dbReference>
<keyword evidence="2" id="KW-1185">Reference proteome</keyword>
<dbReference type="InterPro" id="IPR023096">
    <property type="entry name" value="G6P_Isomerase_C"/>
</dbReference>
<dbReference type="GO" id="GO:0051156">
    <property type="term" value="P:glucose 6-phosphate metabolic process"/>
    <property type="evidence" value="ECO:0007669"/>
    <property type="project" value="TreeGrafter"/>
</dbReference>
<dbReference type="GO" id="GO:0097367">
    <property type="term" value="F:carbohydrate derivative binding"/>
    <property type="evidence" value="ECO:0007669"/>
    <property type="project" value="InterPro"/>
</dbReference>
<evidence type="ECO:0000313" key="2">
    <source>
        <dbReference type="Proteomes" id="UP000694427"/>
    </source>
</evidence>
<organism evidence="1 2">
    <name type="scientific">Cyprinus carpio</name>
    <name type="common">Common carp</name>
    <dbReference type="NCBI Taxonomy" id="7962"/>
    <lineage>
        <taxon>Eukaryota</taxon>
        <taxon>Metazoa</taxon>
        <taxon>Chordata</taxon>
        <taxon>Craniata</taxon>
        <taxon>Vertebrata</taxon>
        <taxon>Euteleostomi</taxon>
        <taxon>Actinopterygii</taxon>
        <taxon>Neopterygii</taxon>
        <taxon>Teleostei</taxon>
        <taxon>Ostariophysi</taxon>
        <taxon>Cypriniformes</taxon>
        <taxon>Cyprinidae</taxon>
        <taxon>Cyprininae</taxon>
        <taxon>Cyprinus</taxon>
    </lineage>
</organism>
<reference evidence="1" key="1">
    <citation type="submission" date="2025-08" db="UniProtKB">
        <authorList>
            <consortium name="Ensembl"/>
        </authorList>
    </citation>
    <scope>IDENTIFICATION</scope>
</reference>
<dbReference type="PROSITE" id="PS51463">
    <property type="entry name" value="P_GLUCOSE_ISOMERASE_3"/>
    <property type="match status" value="2"/>
</dbReference>
<dbReference type="GO" id="GO:0048029">
    <property type="term" value="F:monosaccharide binding"/>
    <property type="evidence" value="ECO:0007669"/>
    <property type="project" value="TreeGrafter"/>
</dbReference>
<dbReference type="GO" id="GO:0006096">
    <property type="term" value="P:glycolytic process"/>
    <property type="evidence" value="ECO:0007669"/>
    <property type="project" value="UniProtKB-KW"/>
</dbReference>
<name>A0A8C1G8R3_CYPCA</name>
<dbReference type="GO" id="GO:0005829">
    <property type="term" value="C:cytosol"/>
    <property type="evidence" value="ECO:0007669"/>
    <property type="project" value="TreeGrafter"/>
</dbReference>
<dbReference type="GO" id="GO:0006094">
    <property type="term" value="P:gluconeogenesis"/>
    <property type="evidence" value="ECO:0007669"/>
    <property type="project" value="UniProtKB-KW"/>
</dbReference>
<dbReference type="Gene3D" id="1.10.1390.10">
    <property type="match status" value="1"/>
</dbReference>